<dbReference type="PANTHER" id="PTHR23503">
    <property type="entry name" value="SOLUTE CARRIER FAMILY 2"/>
    <property type="match status" value="1"/>
</dbReference>
<dbReference type="CDD" id="cd17315">
    <property type="entry name" value="MFS_GLUT_like"/>
    <property type="match status" value="1"/>
</dbReference>
<dbReference type="AlphaFoldDB" id="A0A9R1ACJ0"/>
<dbReference type="PROSITE" id="PS00216">
    <property type="entry name" value="SUGAR_TRANSPORT_1"/>
    <property type="match status" value="1"/>
</dbReference>
<evidence type="ECO:0000256" key="4">
    <source>
        <dbReference type="ARBA" id="ARBA00022989"/>
    </source>
</evidence>
<feature type="region of interest" description="Disordered" evidence="7">
    <location>
        <begin position="16"/>
        <end position="43"/>
    </location>
</feature>
<keyword evidence="2 6" id="KW-0813">Transport</keyword>
<keyword evidence="5 8" id="KW-0472">Membrane</keyword>
<dbReference type="Gramene" id="TRITD7Bv1G218790.2">
    <property type="protein sequence ID" value="TRITD7Bv1G218790.2"/>
    <property type="gene ID" value="TRITD7Bv1G218790"/>
</dbReference>
<feature type="transmembrane region" description="Helical" evidence="8">
    <location>
        <begin position="351"/>
        <end position="369"/>
    </location>
</feature>
<evidence type="ECO:0000256" key="6">
    <source>
        <dbReference type="RuleBase" id="RU003346"/>
    </source>
</evidence>
<evidence type="ECO:0000259" key="9">
    <source>
        <dbReference type="PROSITE" id="PS50850"/>
    </source>
</evidence>
<reference evidence="10 11" key="1">
    <citation type="submission" date="2017-09" db="EMBL/GenBank/DDBJ databases">
        <authorList>
            <consortium name="International Durum Wheat Genome Sequencing Consortium (IDWGSC)"/>
            <person name="Milanesi L."/>
        </authorList>
    </citation>
    <scope>NUCLEOTIDE SEQUENCE [LARGE SCALE GENOMIC DNA]</scope>
    <source>
        <strain evidence="11">cv. Svevo</strain>
    </source>
</reference>
<feature type="transmembrane region" description="Helical" evidence="8">
    <location>
        <begin position="381"/>
        <end position="406"/>
    </location>
</feature>
<dbReference type="InterPro" id="IPR003663">
    <property type="entry name" value="Sugar/inositol_transpt"/>
</dbReference>
<dbReference type="Pfam" id="PF00083">
    <property type="entry name" value="Sugar_tr"/>
    <property type="match status" value="1"/>
</dbReference>
<feature type="domain" description="Major facilitator superfamily (MFS) profile" evidence="9">
    <location>
        <begin position="51"/>
        <end position="486"/>
    </location>
</feature>
<dbReference type="NCBIfam" id="TIGR00879">
    <property type="entry name" value="SP"/>
    <property type="match status" value="1"/>
</dbReference>
<evidence type="ECO:0000256" key="3">
    <source>
        <dbReference type="ARBA" id="ARBA00022692"/>
    </source>
</evidence>
<evidence type="ECO:0000313" key="11">
    <source>
        <dbReference type="Proteomes" id="UP000324705"/>
    </source>
</evidence>
<dbReference type="EMBL" id="LT934124">
    <property type="protein sequence ID" value="VAI93257.1"/>
    <property type="molecule type" value="Genomic_DNA"/>
</dbReference>
<comment type="subcellular location">
    <subcellularLocation>
        <location evidence="1">Membrane</location>
        <topology evidence="1">Multi-pass membrane protein</topology>
    </subcellularLocation>
</comment>
<dbReference type="PROSITE" id="PS50850">
    <property type="entry name" value="MFS"/>
    <property type="match status" value="1"/>
</dbReference>
<evidence type="ECO:0000313" key="10">
    <source>
        <dbReference type="EMBL" id="VAI93257.1"/>
    </source>
</evidence>
<name>A0A9R1ACJ0_TRITD</name>
<dbReference type="SUPFAM" id="SSF103473">
    <property type="entry name" value="MFS general substrate transporter"/>
    <property type="match status" value="1"/>
</dbReference>
<keyword evidence="3 8" id="KW-0812">Transmembrane</keyword>
<proteinExistence type="inferred from homology"/>
<dbReference type="InterPro" id="IPR005828">
    <property type="entry name" value="MFS_sugar_transport-like"/>
</dbReference>
<feature type="transmembrane region" description="Helical" evidence="8">
    <location>
        <begin position="87"/>
        <end position="107"/>
    </location>
</feature>
<dbReference type="InterPro" id="IPR005829">
    <property type="entry name" value="Sugar_transporter_CS"/>
</dbReference>
<feature type="transmembrane region" description="Helical" evidence="8">
    <location>
        <begin position="119"/>
        <end position="138"/>
    </location>
</feature>
<gene>
    <name evidence="10" type="ORF">TRITD_7Bv1G218790</name>
</gene>
<evidence type="ECO:0000256" key="8">
    <source>
        <dbReference type="SAM" id="Phobius"/>
    </source>
</evidence>
<evidence type="ECO:0000256" key="7">
    <source>
        <dbReference type="SAM" id="MobiDB-lite"/>
    </source>
</evidence>
<feature type="transmembrane region" description="Helical" evidence="8">
    <location>
        <begin position="177"/>
        <end position="199"/>
    </location>
</feature>
<dbReference type="PANTHER" id="PTHR23503:SF8">
    <property type="entry name" value="FACILITATED GLUCOSE TRANSPORTER PROTEIN 1"/>
    <property type="match status" value="1"/>
</dbReference>
<dbReference type="OMA" id="NAIMVPS"/>
<sequence>MRWKLGTAAYKRVPSRDAAMDPDLETPEKTPDGGGGGAGAAGPSWRRSLPHVCVATVTSFLFGYHTGVVNEPLESISADLGFAGNTLAEGLVVSICLGGAFVGCLFSGSVADGIGRRRAFQLSTLPMIVGAALSALTNSLEGMLFGRLLVGAGMGLGPPVASLYITEVSPPSVRGMYGSFVQIATCLGILFSLLVGTPVKDIDRWWRVCFWVSAVPAVLQAIAMEFCVESPQWLYKCGRTNEAEMQFEKLLGPLHVKSAMAELSRSERGDDGESVKFSELFYGRHFNVVFIGTTLFALQQLSGINSVFYFSSTVFRSVGVPSSLANICMGIANLLGSIIAMLLMDKLGRKMLLVGSFFFMAFSMGLQAIGANRHLGSASVYLSVGGILLFVLAFSLGAGPVPGLLLPEIFPNKIRAKAMALCMSVHWPSSYVARPQKGARLGVNFFVSLLFLRLLEQLGPQVLYTMFSSACVVGAIFVRRHVVETKGKTLQEIEVSLLQTQ</sequence>
<dbReference type="Proteomes" id="UP000324705">
    <property type="component" value="Chromosome 7B"/>
</dbReference>
<feature type="transmembrane region" description="Helical" evidence="8">
    <location>
        <begin position="323"/>
        <end position="344"/>
    </location>
</feature>
<dbReference type="PRINTS" id="PR00171">
    <property type="entry name" value="SUGRTRNSPORT"/>
</dbReference>
<dbReference type="InterPro" id="IPR036259">
    <property type="entry name" value="MFS_trans_sf"/>
</dbReference>
<dbReference type="InterPro" id="IPR045263">
    <property type="entry name" value="GLUT"/>
</dbReference>
<comment type="similarity">
    <text evidence="6">Belongs to the major facilitator superfamily. Sugar transporter (TC 2.A.1.1) family.</text>
</comment>
<evidence type="ECO:0000256" key="2">
    <source>
        <dbReference type="ARBA" id="ARBA00022448"/>
    </source>
</evidence>
<dbReference type="GO" id="GO:0016020">
    <property type="term" value="C:membrane"/>
    <property type="evidence" value="ECO:0007669"/>
    <property type="project" value="UniProtKB-SubCell"/>
</dbReference>
<organism evidence="10 11">
    <name type="scientific">Triticum turgidum subsp. durum</name>
    <name type="common">Durum wheat</name>
    <name type="synonym">Triticum durum</name>
    <dbReference type="NCBI Taxonomy" id="4567"/>
    <lineage>
        <taxon>Eukaryota</taxon>
        <taxon>Viridiplantae</taxon>
        <taxon>Streptophyta</taxon>
        <taxon>Embryophyta</taxon>
        <taxon>Tracheophyta</taxon>
        <taxon>Spermatophyta</taxon>
        <taxon>Magnoliopsida</taxon>
        <taxon>Liliopsida</taxon>
        <taxon>Poales</taxon>
        <taxon>Poaceae</taxon>
        <taxon>BOP clade</taxon>
        <taxon>Pooideae</taxon>
        <taxon>Triticodae</taxon>
        <taxon>Triticeae</taxon>
        <taxon>Triticinae</taxon>
        <taxon>Triticum</taxon>
    </lineage>
</organism>
<evidence type="ECO:0000256" key="5">
    <source>
        <dbReference type="ARBA" id="ARBA00023136"/>
    </source>
</evidence>
<feature type="transmembrane region" description="Helical" evidence="8">
    <location>
        <begin position="286"/>
        <end position="311"/>
    </location>
</feature>
<keyword evidence="11" id="KW-1185">Reference proteome</keyword>
<evidence type="ECO:0000256" key="1">
    <source>
        <dbReference type="ARBA" id="ARBA00004141"/>
    </source>
</evidence>
<dbReference type="Gene3D" id="1.20.1250.20">
    <property type="entry name" value="MFS general substrate transporter like domains"/>
    <property type="match status" value="1"/>
</dbReference>
<protein>
    <recommendedName>
        <fullName evidence="9">Major facilitator superfamily (MFS) profile domain-containing protein</fullName>
    </recommendedName>
</protein>
<dbReference type="GO" id="GO:0015149">
    <property type="term" value="F:hexose transmembrane transporter activity"/>
    <property type="evidence" value="ECO:0007669"/>
    <property type="project" value="TreeGrafter"/>
</dbReference>
<dbReference type="InterPro" id="IPR020846">
    <property type="entry name" value="MFS_dom"/>
</dbReference>
<keyword evidence="4 8" id="KW-1133">Transmembrane helix</keyword>
<dbReference type="PROSITE" id="PS00217">
    <property type="entry name" value="SUGAR_TRANSPORT_2"/>
    <property type="match status" value="1"/>
</dbReference>
<feature type="transmembrane region" description="Helical" evidence="8">
    <location>
        <begin position="144"/>
        <end position="165"/>
    </location>
</feature>
<accession>A0A9R1ACJ0</accession>